<feature type="transmembrane region" description="Helical" evidence="10">
    <location>
        <begin position="83"/>
        <end position="103"/>
    </location>
</feature>
<keyword evidence="13" id="KW-1185">Reference proteome</keyword>
<evidence type="ECO:0000256" key="5">
    <source>
        <dbReference type="ARBA" id="ARBA00022692"/>
    </source>
</evidence>
<dbReference type="PRINTS" id="PR00953">
    <property type="entry name" value="TYPE3IMRPROT"/>
</dbReference>
<dbReference type="Proteomes" id="UP000675747">
    <property type="component" value="Unassembled WGS sequence"/>
</dbReference>
<reference evidence="11" key="2">
    <citation type="submission" date="2021-04" db="EMBL/GenBank/DDBJ databases">
        <authorList>
            <person name="Karlyshev A.V."/>
        </authorList>
    </citation>
    <scope>NUCLEOTIDE SEQUENCE</scope>
    <source>
        <strain evidence="11">LMG 29479</strain>
    </source>
</reference>
<evidence type="ECO:0000256" key="6">
    <source>
        <dbReference type="ARBA" id="ARBA00022989"/>
    </source>
</evidence>
<dbReference type="AlphaFoldDB" id="A0A8J7VWI0"/>
<keyword evidence="11" id="KW-0282">Flagellum</keyword>
<dbReference type="NCBIfam" id="TIGR01400">
    <property type="entry name" value="fliR"/>
    <property type="match status" value="1"/>
</dbReference>
<dbReference type="PANTHER" id="PTHR30065:SF8">
    <property type="entry name" value="FLAGELLAR BIOSYNTHETIC PROTEIN FLIR"/>
    <property type="match status" value="1"/>
</dbReference>
<sequence>MDSATATVVDGRILFDLLTSIVWTLLRVGSMFMAAPIVGTPVVSMRVRLVLSVAVSLALTPLIPPAPPAAIDAATVLNVMREIAVGAAMGFVLRLAFEAGALVGELISQGMALSFAQMSDPVRGVNSTVIGQWFFLTFGLLFFTAGGHLALVQLVFDSYATLPIGAALPDMQAFLQAAPAFMAVVLRAGVSIALPVVIAMLAINIAFGVLSRASPALNTIAIGLSGAILVGLFLLTQLVGQFAAPVQGLFDQSFDAARSLLG</sequence>
<comment type="similarity">
    <text evidence="2 10">Belongs to the FliR/MopE/SpaR family.</text>
</comment>
<dbReference type="Pfam" id="PF01311">
    <property type="entry name" value="Bac_export_1"/>
    <property type="match status" value="1"/>
</dbReference>
<name>A0A8J7VWI0_9GAMM</name>
<feature type="transmembrane region" description="Helical" evidence="10">
    <location>
        <begin position="20"/>
        <end position="38"/>
    </location>
</feature>
<feature type="transmembrane region" description="Helical" evidence="10">
    <location>
        <begin position="45"/>
        <end position="63"/>
    </location>
</feature>
<proteinExistence type="inferred from homology"/>
<evidence type="ECO:0000256" key="4">
    <source>
        <dbReference type="ARBA" id="ARBA00022475"/>
    </source>
</evidence>
<organism evidence="11">
    <name type="scientific">Coralloluteibacterium stylophorae</name>
    <dbReference type="NCBI Taxonomy" id="1776034"/>
    <lineage>
        <taxon>Bacteria</taxon>
        <taxon>Pseudomonadati</taxon>
        <taxon>Pseudomonadota</taxon>
        <taxon>Gammaproteobacteria</taxon>
        <taxon>Lysobacterales</taxon>
        <taxon>Lysobacteraceae</taxon>
        <taxon>Coralloluteibacterium</taxon>
    </lineage>
</organism>
<keyword evidence="8 10" id="KW-0975">Bacterial flagellum</keyword>
<dbReference type="InterPro" id="IPR002010">
    <property type="entry name" value="T3SS_IM_R"/>
</dbReference>
<dbReference type="PANTHER" id="PTHR30065">
    <property type="entry name" value="FLAGELLAR BIOSYNTHETIC PROTEIN FLIR"/>
    <property type="match status" value="1"/>
</dbReference>
<evidence type="ECO:0000256" key="2">
    <source>
        <dbReference type="ARBA" id="ARBA00009772"/>
    </source>
</evidence>
<keyword evidence="5 10" id="KW-0812">Transmembrane</keyword>
<evidence type="ECO:0000313" key="11">
    <source>
        <dbReference type="EMBL" id="MBR0563221.1"/>
    </source>
</evidence>
<feature type="transmembrane region" description="Helical" evidence="10">
    <location>
        <begin position="216"/>
        <end position="235"/>
    </location>
</feature>
<dbReference type="GO" id="GO:0044780">
    <property type="term" value="P:bacterial-type flagellum assembly"/>
    <property type="evidence" value="ECO:0007669"/>
    <property type="project" value="UniProtKB-UniRule"/>
</dbReference>
<evidence type="ECO:0000313" key="12">
    <source>
        <dbReference type="EMBL" id="MBS7457228.1"/>
    </source>
</evidence>
<comment type="caution">
    <text evidence="11">The sequence shown here is derived from an EMBL/GenBank/DDBJ whole genome shotgun (WGS) entry which is preliminary data.</text>
</comment>
<feature type="transmembrane region" description="Helical" evidence="10">
    <location>
        <begin position="124"/>
        <end position="143"/>
    </location>
</feature>
<evidence type="ECO:0000256" key="1">
    <source>
        <dbReference type="ARBA" id="ARBA00002578"/>
    </source>
</evidence>
<keyword evidence="6 10" id="KW-1133">Transmembrane helix</keyword>
<evidence type="ECO:0000256" key="3">
    <source>
        <dbReference type="ARBA" id="ARBA00021717"/>
    </source>
</evidence>
<dbReference type="RefSeq" id="WP_211927139.1">
    <property type="nucleotide sequence ID" value="NZ_JAGQFT020000005.1"/>
</dbReference>
<keyword evidence="7 10" id="KW-0472">Membrane</keyword>
<evidence type="ECO:0000256" key="8">
    <source>
        <dbReference type="ARBA" id="ARBA00023143"/>
    </source>
</evidence>
<accession>A0A8J7VWI0</accession>
<comment type="subcellular location">
    <subcellularLocation>
        <location evidence="10">Cell membrane</location>
        <topology evidence="10">Multi-pass membrane protein</topology>
    </subcellularLocation>
    <subcellularLocation>
        <location evidence="10">Bacterial flagellum basal body</location>
    </subcellularLocation>
</comment>
<keyword evidence="4 10" id="KW-1003">Cell membrane</keyword>
<evidence type="ECO:0000256" key="9">
    <source>
        <dbReference type="NCBIfam" id="TIGR01400"/>
    </source>
</evidence>
<protein>
    <recommendedName>
        <fullName evidence="3 9">Flagellar biosynthetic protein FliR</fullName>
    </recommendedName>
</protein>
<evidence type="ECO:0000313" key="13">
    <source>
        <dbReference type="Proteomes" id="UP000675747"/>
    </source>
</evidence>
<feature type="transmembrane region" description="Helical" evidence="10">
    <location>
        <begin position="180"/>
        <end position="210"/>
    </location>
</feature>
<dbReference type="EMBL" id="JAGQFT020000005">
    <property type="protein sequence ID" value="MBS7457228.1"/>
    <property type="molecule type" value="Genomic_DNA"/>
</dbReference>
<keyword evidence="11" id="KW-0966">Cell projection</keyword>
<comment type="function">
    <text evidence="1 10">Role in flagellar biosynthesis.</text>
</comment>
<dbReference type="EMBL" id="JAGQFT010000110">
    <property type="protein sequence ID" value="MBR0563221.1"/>
    <property type="molecule type" value="Genomic_DNA"/>
</dbReference>
<evidence type="ECO:0000256" key="10">
    <source>
        <dbReference type="RuleBase" id="RU362071"/>
    </source>
</evidence>
<reference evidence="12 13" key="1">
    <citation type="journal article" date="2021" name="Microbiol. Resour. Announc.">
        <title>Draft Genome Sequence of Coralloluteibacterium stylophorae LMG 29479T.</title>
        <authorList>
            <person name="Karlyshev A.V."/>
            <person name="Kudryashova E.B."/>
            <person name="Ariskina E.V."/>
            <person name="Conroy A.P."/>
            <person name="Abidueva E.Y."/>
        </authorList>
    </citation>
    <scope>NUCLEOTIDE SEQUENCE [LARGE SCALE GENOMIC DNA]</scope>
    <source>
        <strain evidence="12 13">LMG 29479</strain>
    </source>
</reference>
<evidence type="ECO:0000256" key="7">
    <source>
        <dbReference type="ARBA" id="ARBA00023136"/>
    </source>
</evidence>
<dbReference type="GO" id="GO:0006605">
    <property type="term" value="P:protein targeting"/>
    <property type="evidence" value="ECO:0007669"/>
    <property type="project" value="UniProtKB-UniRule"/>
</dbReference>
<dbReference type="GO" id="GO:0005886">
    <property type="term" value="C:plasma membrane"/>
    <property type="evidence" value="ECO:0007669"/>
    <property type="project" value="UniProtKB-SubCell"/>
</dbReference>
<gene>
    <name evidence="11" type="primary">fliR</name>
    <name evidence="12" type="ORF">KB893_008770</name>
    <name evidence="11" type="ORF">KB893_11960</name>
</gene>
<keyword evidence="11" id="KW-0969">Cilium</keyword>
<dbReference type="GO" id="GO:0009425">
    <property type="term" value="C:bacterial-type flagellum basal body"/>
    <property type="evidence" value="ECO:0007669"/>
    <property type="project" value="UniProtKB-SubCell"/>
</dbReference>
<dbReference type="InterPro" id="IPR006303">
    <property type="entry name" value="FliR"/>
</dbReference>